<dbReference type="GO" id="GO:0015074">
    <property type="term" value="P:DNA integration"/>
    <property type="evidence" value="ECO:0007669"/>
    <property type="project" value="InterPro"/>
</dbReference>
<evidence type="ECO:0000313" key="3">
    <source>
        <dbReference type="EMBL" id="KAK7933355.1"/>
    </source>
</evidence>
<protein>
    <recommendedName>
        <fullName evidence="2">Integrase catalytic domain-containing protein</fullName>
    </recommendedName>
</protein>
<proteinExistence type="predicted"/>
<dbReference type="InterPro" id="IPR005312">
    <property type="entry name" value="DUF1759"/>
</dbReference>
<organism evidence="3 4">
    <name type="scientific">Mugilogobius chulae</name>
    <name type="common">yellowstripe goby</name>
    <dbReference type="NCBI Taxonomy" id="88201"/>
    <lineage>
        <taxon>Eukaryota</taxon>
        <taxon>Metazoa</taxon>
        <taxon>Chordata</taxon>
        <taxon>Craniata</taxon>
        <taxon>Vertebrata</taxon>
        <taxon>Euteleostomi</taxon>
        <taxon>Actinopterygii</taxon>
        <taxon>Neopterygii</taxon>
        <taxon>Teleostei</taxon>
        <taxon>Neoteleostei</taxon>
        <taxon>Acanthomorphata</taxon>
        <taxon>Gobiaria</taxon>
        <taxon>Gobiiformes</taxon>
        <taxon>Gobioidei</taxon>
        <taxon>Gobiidae</taxon>
        <taxon>Gobionellinae</taxon>
        <taxon>Mugilogobius</taxon>
    </lineage>
</organism>
<dbReference type="GO" id="GO:0003676">
    <property type="term" value="F:nucleic acid binding"/>
    <property type="evidence" value="ECO:0007669"/>
    <property type="project" value="InterPro"/>
</dbReference>
<comment type="caution">
    <text evidence="3">The sequence shown here is derived from an EMBL/GenBank/DDBJ whole genome shotgun (WGS) entry which is preliminary data.</text>
</comment>
<reference evidence="4" key="1">
    <citation type="submission" date="2024-04" db="EMBL/GenBank/DDBJ databases">
        <title>Salinicola lusitanus LLJ914,a marine bacterium isolated from the Okinawa Trough.</title>
        <authorList>
            <person name="Li J."/>
        </authorList>
    </citation>
    <scope>NUCLEOTIDE SEQUENCE [LARGE SCALE GENOMIC DNA]</scope>
</reference>
<feature type="region of interest" description="Disordered" evidence="1">
    <location>
        <begin position="400"/>
        <end position="422"/>
    </location>
</feature>
<dbReference type="Proteomes" id="UP001460270">
    <property type="component" value="Unassembled WGS sequence"/>
</dbReference>
<dbReference type="EMBL" id="JBBPFD010000003">
    <property type="protein sequence ID" value="KAK7933355.1"/>
    <property type="molecule type" value="Genomic_DNA"/>
</dbReference>
<keyword evidence="4" id="KW-1185">Reference proteome</keyword>
<evidence type="ECO:0000256" key="1">
    <source>
        <dbReference type="SAM" id="MobiDB-lite"/>
    </source>
</evidence>
<evidence type="ECO:0000313" key="4">
    <source>
        <dbReference type="Proteomes" id="UP001460270"/>
    </source>
</evidence>
<feature type="domain" description="Integrase catalytic" evidence="2">
    <location>
        <begin position="1"/>
        <end position="134"/>
    </location>
</feature>
<sequence length="517" mass="58388">MFGPYLGAPQKVWSDPGTNFIGAKTVLKDLYEFLQTQDKTGIEEYAVRNSTNWAWKVLPADSPHRNGAAEAAVKVAKRALQSLGKSADLTFSEFLTTLQVAANLANQRPIDAKIQSQEDRIEYVTPNSLLMGRASHEGDFRTFNFESYTYKRLQEIETQVNSFWRAWSQLAGPNLFIRSKWHTLERNVAVGDIVWLCDQNALRGQFRLGRIVAAVPDRKGVVRDVDVLVASGSYVPVLQSRFAAQDSVAQDQKAKFSCTVLHRDVRRLVVLLPVEEQNSNEEIFRLLENRYFGNKTAIALEIVEELQAMPSVKGHQPKKIIELIRVVEKALSDLSELGDTGALKNPLMTKSLESKLPEVLKKEWLLFVATEKSVQPQKDRFDMLLSFLKSQEGIYEELDQLREEEPVRREPKAPPKQARTRATRANPQGACAVCGESGHKRRLYRCKKFKTLSLAEKKAAIRQSGTCKNCLEVHEDGECKTTFLCKSERCKGEKAPSTIIFCALTHRVRIHPRAGED</sequence>
<evidence type="ECO:0000259" key="2">
    <source>
        <dbReference type="PROSITE" id="PS50994"/>
    </source>
</evidence>
<gene>
    <name evidence="3" type="ORF">WMY93_004251</name>
</gene>
<dbReference type="Pfam" id="PF03564">
    <property type="entry name" value="DUF1759"/>
    <property type="match status" value="1"/>
</dbReference>
<dbReference type="InterPro" id="IPR040676">
    <property type="entry name" value="DUF5641"/>
</dbReference>
<dbReference type="Gene3D" id="3.30.420.10">
    <property type="entry name" value="Ribonuclease H-like superfamily/Ribonuclease H"/>
    <property type="match status" value="1"/>
</dbReference>
<feature type="compositionally biased region" description="Basic and acidic residues" evidence="1">
    <location>
        <begin position="400"/>
        <end position="413"/>
    </location>
</feature>
<dbReference type="AlphaFoldDB" id="A0AAW0PN24"/>
<dbReference type="PANTHER" id="PTHR47331">
    <property type="entry name" value="PHD-TYPE DOMAIN-CONTAINING PROTEIN"/>
    <property type="match status" value="1"/>
</dbReference>
<dbReference type="PROSITE" id="PS50994">
    <property type="entry name" value="INTEGRASE"/>
    <property type="match status" value="1"/>
</dbReference>
<dbReference type="InterPro" id="IPR001584">
    <property type="entry name" value="Integrase_cat-core"/>
</dbReference>
<dbReference type="InterPro" id="IPR036397">
    <property type="entry name" value="RNaseH_sf"/>
</dbReference>
<name>A0AAW0PN24_9GOBI</name>
<accession>A0AAW0PN24</accession>
<dbReference type="Pfam" id="PF18701">
    <property type="entry name" value="DUF5641"/>
    <property type="match status" value="1"/>
</dbReference>